<proteinExistence type="inferred from homology"/>
<keyword evidence="7" id="KW-1208">Phospholipid metabolism</keyword>
<evidence type="ECO:0000256" key="4">
    <source>
        <dbReference type="ARBA" id="ARBA00022679"/>
    </source>
</evidence>
<comment type="domain">
    <text evidence="7">The HXXXXD motif is essential for acyltransferase activity and may constitute the binding site for the phosphate moiety of the glycerol-3-phosphate.</text>
</comment>
<dbReference type="InterPro" id="IPR002123">
    <property type="entry name" value="Plipid/glycerol_acylTrfase"/>
</dbReference>
<keyword evidence="4 7" id="KW-0808">Transferase</keyword>
<reference evidence="9 10" key="1">
    <citation type="submission" date="2018-06" db="EMBL/GenBank/DDBJ databases">
        <title>Genomic Encyclopedia of Type Strains, Phase IV (KMG-IV): sequencing the most valuable type-strain genomes for metagenomic binning, comparative biology and taxonomic classification.</title>
        <authorList>
            <person name="Goeker M."/>
        </authorList>
    </citation>
    <scope>NUCLEOTIDE SEQUENCE [LARGE SCALE GENOMIC DNA]</scope>
    <source>
        <strain evidence="9 10">DSM 5</strain>
    </source>
</reference>
<keyword evidence="3 7" id="KW-0444">Lipid biosynthesis</keyword>
<gene>
    <name evidence="9" type="ORF">C7437_101538</name>
</gene>
<comment type="similarity">
    <text evidence="2 7">Belongs to the 1-acyl-sn-glycerol-3-phosphate acyltransferase family.</text>
</comment>
<dbReference type="CDD" id="cd07989">
    <property type="entry name" value="LPLAT_AGPAT-like"/>
    <property type="match status" value="1"/>
</dbReference>
<dbReference type="Pfam" id="PF01553">
    <property type="entry name" value="Acyltransferase"/>
    <property type="match status" value="1"/>
</dbReference>
<sequence length="241" mass="27065">MRNILFKGYIGFTLLRLYPRISRLKKITEKKEKIQFVDKMLVPVLEQVIKITGADVTVTGAENVPVNEAVLYVGNHQGNMDIPLLYLTAPQKMSFVAKKEMVKLPIFGFLMKQRQCVFMDRENVRESIKSINEAIDNLKQGFSIAIFPEGTRSKGSEMGEFKVGSLRIALKAGVKVIPVSLSGSYKLMEETGKITPAKVSIHYGKPIDSKDFKDTNGLAQKVLYEIQKHICINSTPLLQMP</sequence>
<organism evidence="9 10">
    <name type="scientific">Psychrobacillus insolitus</name>
    <dbReference type="NCBI Taxonomy" id="1461"/>
    <lineage>
        <taxon>Bacteria</taxon>
        <taxon>Bacillati</taxon>
        <taxon>Bacillota</taxon>
        <taxon>Bacilli</taxon>
        <taxon>Bacillales</taxon>
        <taxon>Bacillaceae</taxon>
        <taxon>Psychrobacillus</taxon>
    </lineage>
</organism>
<dbReference type="GO" id="GO:0016020">
    <property type="term" value="C:membrane"/>
    <property type="evidence" value="ECO:0007669"/>
    <property type="project" value="InterPro"/>
</dbReference>
<evidence type="ECO:0000256" key="7">
    <source>
        <dbReference type="RuleBase" id="RU361267"/>
    </source>
</evidence>
<evidence type="ECO:0000256" key="3">
    <source>
        <dbReference type="ARBA" id="ARBA00022516"/>
    </source>
</evidence>
<dbReference type="PANTHER" id="PTHR10434:SF64">
    <property type="entry name" value="1-ACYL-SN-GLYCEROL-3-PHOSPHATE ACYLTRANSFERASE-RELATED"/>
    <property type="match status" value="1"/>
</dbReference>
<evidence type="ECO:0000313" key="9">
    <source>
        <dbReference type="EMBL" id="PZX07422.1"/>
    </source>
</evidence>
<dbReference type="SUPFAM" id="SSF69593">
    <property type="entry name" value="Glycerol-3-phosphate (1)-acyltransferase"/>
    <property type="match status" value="1"/>
</dbReference>
<evidence type="ECO:0000256" key="1">
    <source>
        <dbReference type="ARBA" id="ARBA00005189"/>
    </source>
</evidence>
<dbReference type="AlphaFoldDB" id="A0A2W7MJG9"/>
<dbReference type="Proteomes" id="UP000248646">
    <property type="component" value="Unassembled WGS sequence"/>
</dbReference>
<feature type="domain" description="Phospholipid/glycerol acyltransferase" evidence="8">
    <location>
        <begin position="70"/>
        <end position="184"/>
    </location>
</feature>
<evidence type="ECO:0000259" key="8">
    <source>
        <dbReference type="SMART" id="SM00563"/>
    </source>
</evidence>
<accession>A0A2W7MJG9</accession>
<dbReference type="GO" id="GO:0006654">
    <property type="term" value="P:phosphatidic acid biosynthetic process"/>
    <property type="evidence" value="ECO:0007669"/>
    <property type="project" value="TreeGrafter"/>
</dbReference>
<evidence type="ECO:0000256" key="6">
    <source>
        <dbReference type="ARBA" id="ARBA00023315"/>
    </source>
</evidence>
<dbReference type="PANTHER" id="PTHR10434">
    <property type="entry name" value="1-ACYL-SN-GLYCEROL-3-PHOSPHATE ACYLTRANSFERASE"/>
    <property type="match status" value="1"/>
</dbReference>
<keyword evidence="5 7" id="KW-0443">Lipid metabolism</keyword>
<dbReference type="NCBIfam" id="TIGR00530">
    <property type="entry name" value="AGP_acyltrn"/>
    <property type="match status" value="1"/>
</dbReference>
<evidence type="ECO:0000313" key="10">
    <source>
        <dbReference type="Proteomes" id="UP000248646"/>
    </source>
</evidence>
<comment type="pathway">
    <text evidence="1">Lipid metabolism.</text>
</comment>
<protein>
    <recommendedName>
        <fullName evidence="7">1-acyl-sn-glycerol-3-phosphate acyltransferase</fullName>
        <ecNumber evidence="7">2.3.1.51</ecNumber>
    </recommendedName>
</protein>
<keyword evidence="6 7" id="KW-0012">Acyltransferase</keyword>
<comment type="caution">
    <text evidence="9">The sequence shown here is derived from an EMBL/GenBank/DDBJ whole genome shotgun (WGS) entry which is preliminary data.</text>
</comment>
<name>A0A2W7MJG9_9BACI</name>
<dbReference type="RefSeq" id="WP_170122299.1">
    <property type="nucleotide sequence ID" value="NZ_QKZI01000001.1"/>
</dbReference>
<dbReference type="GO" id="GO:0003841">
    <property type="term" value="F:1-acylglycerol-3-phosphate O-acyltransferase activity"/>
    <property type="evidence" value="ECO:0007669"/>
    <property type="project" value="UniProtKB-UniRule"/>
</dbReference>
<evidence type="ECO:0000256" key="5">
    <source>
        <dbReference type="ARBA" id="ARBA00023098"/>
    </source>
</evidence>
<keyword evidence="10" id="KW-1185">Reference proteome</keyword>
<dbReference type="InterPro" id="IPR004552">
    <property type="entry name" value="AGP_acyltrans"/>
</dbReference>
<comment type="catalytic activity">
    <reaction evidence="7">
        <text>a 1-acyl-sn-glycero-3-phosphate + an acyl-CoA = a 1,2-diacyl-sn-glycero-3-phosphate + CoA</text>
        <dbReference type="Rhea" id="RHEA:19709"/>
        <dbReference type="ChEBI" id="CHEBI:57287"/>
        <dbReference type="ChEBI" id="CHEBI:57970"/>
        <dbReference type="ChEBI" id="CHEBI:58342"/>
        <dbReference type="ChEBI" id="CHEBI:58608"/>
        <dbReference type="EC" id="2.3.1.51"/>
    </reaction>
</comment>
<dbReference type="SMART" id="SM00563">
    <property type="entry name" value="PlsC"/>
    <property type="match status" value="1"/>
</dbReference>
<keyword evidence="7" id="KW-0594">Phospholipid biosynthesis</keyword>
<dbReference type="EC" id="2.3.1.51" evidence="7"/>
<evidence type="ECO:0000256" key="2">
    <source>
        <dbReference type="ARBA" id="ARBA00008655"/>
    </source>
</evidence>
<dbReference type="EMBL" id="QKZI01000001">
    <property type="protein sequence ID" value="PZX07422.1"/>
    <property type="molecule type" value="Genomic_DNA"/>
</dbReference>